<dbReference type="OrthoDB" id="1053771at2759"/>
<dbReference type="Pfam" id="PF01717">
    <property type="entry name" value="Meth_synt_2"/>
    <property type="match status" value="1"/>
</dbReference>
<evidence type="ECO:0000259" key="15">
    <source>
        <dbReference type="Pfam" id="PF01717"/>
    </source>
</evidence>
<keyword evidence="9 13" id="KW-0862">Zinc</keyword>
<feature type="binding site" evidence="12">
    <location>
        <position position="550"/>
    </location>
    <ligand>
        <name>5-methyltetrahydropteroyltri-L-glutamate</name>
        <dbReference type="ChEBI" id="CHEBI:58207"/>
    </ligand>
</feature>
<feature type="domain" description="Cobalamin-independent methionine synthase MetE C-terminal/archaeal" evidence="15">
    <location>
        <begin position="415"/>
        <end position="741"/>
    </location>
</feature>
<feature type="binding site" evidence="12">
    <location>
        <position position="588"/>
    </location>
    <ligand>
        <name>L-methionine</name>
        <dbReference type="ChEBI" id="CHEBI:57844"/>
    </ligand>
</feature>
<keyword evidence="8 13" id="KW-0479">Metal-binding</keyword>
<organism evidence="17 18">
    <name type="scientific">Chlamydomonas eustigma</name>
    <dbReference type="NCBI Taxonomy" id="1157962"/>
    <lineage>
        <taxon>Eukaryota</taxon>
        <taxon>Viridiplantae</taxon>
        <taxon>Chlorophyta</taxon>
        <taxon>core chlorophytes</taxon>
        <taxon>Chlorophyceae</taxon>
        <taxon>CS clade</taxon>
        <taxon>Chlamydomonadales</taxon>
        <taxon>Chlamydomonadaceae</taxon>
        <taxon>Chlamydomonas</taxon>
    </lineage>
</organism>
<feature type="binding site" evidence="12">
    <location>
        <position position="19"/>
    </location>
    <ligand>
        <name>5-methyltetrahydropteroyltri-L-glutamate</name>
        <dbReference type="ChEBI" id="CHEBI:58207"/>
    </ligand>
</feature>
<evidence type="ECO:0000256" key="10">
    <source>
        <dbReference type="ARBA" id="ARBA00023167"/>
    </source>
</evidence>
<dbReference type="InterPro" id="IPR002629">
    <property type="entry name" value="Met_Synth_C/arc"/>
</dbReference>
<evidence type="ECO:0000256" key="5">
    <source>
        <dbReference type="ARBA" id="ARBA00022603"/>
    </source>
</evidence>
<feature type="binding site" evidence="12">
    <location>
        <begin position="420"/>
        <end position="422"/>
    </location>
    <ligand>
        <name>L-methionine</name>
        <dbReference type="ChEBI" id="CHEBI:57844"/>
    </ligand>
</feature>
<evidence type="ECO:0000313" key="18">
    <source>
        <dbReference type="Proteomes" id="UP000232323"/>
    </source>
</evidence>
<dbReference type="Pfam" id="PF08267">
    <property type="entry name" value="Meth_synt_1"/>
    <property type="match status" value="1"/>
</dbReference>
<comment type="caution">
    <text evidence="17">The sequence shown here is derived from an EMBL/GenBank/DDBJ whole genome shotgun (WGS) entry which is preliminary data.</text>
</comment>
<dbReference type="EMBL" id="BEGY01000130">
    <property type="protein sequence ID" value="GAX84629.1"/>
    <property type="molecule type" value="Genomic_DNA"/>
</dbReference>
<evidence type="ECO:0000256" key="14">
    <source>
        <dbReference type="PIRSR" id="PIRSR000382-3"/>
    </source>
</evidence>
<feature type="binding site" evidence="12">
    <location>
        <position position="588"/>
    </location>
    <ligand>
        <name>L-homocysteine</name>
        <dbReference type="ChEBI" id="CHEBI:58199"/>
    </ligand>
</feature>
<dbReference type="GO" id="GO:0008270">
    <property type="term" value="F:zinc ion binding"/>
    <property type="evidence" value="ECO:0007669"/>
    <property type="project" value="InterPro"/>
</dbReference>
<dbReference type="PANTHER" id="PTHR30519">
    <property type="entry name" value="5-METHYLTETRAHYDROPTEROYLTRIGLUTAMATE--HOMOCYSTEINE METHYLTRANSFERASE"/>
    <property type="match status" value="1"/>
</dbReference>
<feature type="binding site" evidence="13">
    <location>
        <position position="719"/>
    </location>
    <ligand>
        <name>Zn(2+)</name>
        <dbReference type="ChEBI" id="CHEBI:29105"/>
        <label>1</label>
        <note>catalytic</note>
    </ligand>
</feature>
<dbReference type="UniPathway" id="UPA00051">
    <property type="reaction ID" value="UER00082"/>
</dbReference>
<feature type="active site" description="Proton donor" evidence="14">
    <location>
        <position position="683"/>
    </location>
</feature>
<comment type="catalytic activity">
    <reaction evidence="11">
        <text>5-methyltetrahydropteroyltri-L-glutamate + L-homocysteine = tetrahydropteroyltri-L-glutamate + L-methionine</text>
        <dbReference type="Rhea" id="RHEA:21196"/>
        <dbReference type="ChEBI" id="CHEBI:57844"/>
        <dbReference type="ChEBI" id="CHEBI:58140"/>
        <dbReference type="ChEBI" id="CHEBI:58199"/>
        <dbReference type="ChEBI" id="CHEBI:58207"/>
        <dbReference type="EC" id="2.1.1.14"/>
    </reaction>
</comment>
<dbReference type="EC" id="2.1.1.14" evidence="4"/>
<keyword evidence="10" id="KW-0486">Methionine biosynthesis</keyword>
<keyword evidence="18" id="KW-1185">Reference proteome</keyword>
<dbReference type="Gene3D" id="3.20.20.210">
    <property type="match status" value="2"/>
</dbReference>
<feature type="binding site" evidence="12">
    <location>
        <position position="111"/>
    </location>
    <ligand>
        <name>5-methyltetrahydropteroyltri-L-glutamate</name>
        <dbReference type="ChEBI" id="CHEBI:58207"/>
    </ligand>
</feature>
<evidence type="ECO:0000256" key="9">
    <source>
        <dbReference type="ARBA" id="ARBA00022833"/>
    </source>
</evidence>
<comment type="similarity">
    <text evidence="3">Belongs to the vitamin-B12 independent methionine synthase family.</text>
</comment>
<feature type="binding site" evidence="13">
    <location>
        <position position="632"/>
    </location>
    <ligand>
        <name>Zn(2+)</name>
        <dbReference type="ChEBI" id="CHEBI:29105"/>
        <label>1</label>
        <note>catalytic</note>
    </ligand>
</feature>
<evidence type="ECO:0000256" key="1">
    <source>
        <dbReference type="ARBA" id="ARBA00002777"/>
    </source>
</evidence>
<keyword evidence="5" id="KW-0489">Methyltransferase</keyword>
<dbReference type="InterPro" id="IPR038071">
    <property type="entry name" value="UROD/MetE-like_sf"/>
</dbReference>
<gene>
    <name evidence="17" type="ORF">CEUSTIGMA_g12050.t1</name>
</gene>
<evidence type="ECO:0000256" key="2">
    <source>
        <dbReference type="ARBA" id="ARBA00004681"/>
    </source>
</evidence>
<dbReference type="AlphaFoldDB" id="A0A250XNV7"/>
<dbReference type="InterPro" id="IPR013215">
    <property type="entry name" value="Cbl-indep_Met_Synth_N"/>
</dbReference>
<name>A0A250XNV7_9CHLO</name>
<evidence type="ECO:0000256" key="12">
    <source>
        <dbReference type="PIRSR" id="PIRSR000382-1"/>
    </source>
</evidence>
<evidence type="ECO:0000256" key="4">
    <source>
        <dbReference type="ARBA" id="ARBA00012034"/>
    </source>
</evidence>
<dbReference type="SUPFAM" id="SSF51726">
    <property type="entry name" value="UROD/MetE-like"/>
    <property type="match status" value="2"/>
</dbReference>
<comment type="function">
    <text evidence="1">Catalyzes the transfer of a methyl group from 5-methyltetrahydrofolate to homocysteine resulting in methionine formation.</text>
</comment>
<evidence type="ECO:0000256" key="7">
    <source>
        <dbReference type="ARBA" id="ARBA00022679"/>
    </source>
</evidence>
<dbReference type="GO" id="GO:0009086">
    <property type="term" value="P:methionine biosynthetic process"/>
    <property type="evidence" value="ECO:0007669"/>
    <property type="project" value="UniProtKB-KW"/>
</dbReference>
<proteinExistence type="inferred from homology"/>
<dbReference type="Proteomes" id="UP000232323">
    <property type="component" value="Unassembled WGS sequence"/>
</dbReference>
<keyword evidence="7" id="KW-0808">Transferase</keyword>
<dbReference type="CDD" id="cd03311">
    <property type="entry name" value="CIMS_C_terminal_like"/>
    <property type="match status" value="1"/>
</dbReference>
<feature type="binding site" evidence="13">
    <location>
        <position position="654"/>
    </location>
    <ligand>
        <name>Zn(2+)</name>
        <dbReference type="ChEBI" id="CHEBI:29105"/>
        <label>1</label>
        <note>catalytic</note>
    </ligand>
</feature>
<dbReference type="GO" id="GO:0032259">
    <property type="term" value="P:methylation"/>
    <property type="evidence" value="ECO:0007669"/>
    <property type="project" value="UniProtKB-KW"/>
</dbReference>
<keyword evidence="6" id="KW-0028">Amino-acid biosynthesis</keyword>
<protein>
    <recommendedName>
        <fullName evidence="4">5-methyltetrahydropteroyltriglutamate--homocysteine S-methyltransferase</fullName>
        <ecNumber evidence="4">2.1.1.14</ecNumber>
    </recommendedName>
</protein>
<evidence type="ECO:0000256" key="11">
    <source>
        <dbReference type="ARBA" id="ARBA00048690"/>
    </source>
</evidence>
<dbReference type="GO" id="GO:0003871">
    <property type="term" value="F:5-methyltetrahydropteroyltriglutamate-homocysteine S-methyltransferase activity"/>
    <property type="evidence" value="ECO:0007669"/>
    <property type="project" value="UniProtKB-EC"/>
</dbReference>
<feature type="binding site" evidence="12">
    <location>
        <position position="473"/>
    </location>
    <ligand>
        <name>L-methionine</name>
        <dbReference type="ChEBI" id="CHEBI:57844"/>
    </ligand>
</feature>
<accession>A0A250XNV7</accession>
<dbReference type="PIRSF" id="PIRSF000382">
    <property type="entry name" value="MeTrfase_B12_ind"/>
    <property type="match status" value="1"/>
</dbReference>
<evidence type="ECO:0000256" key="8">
    <source>
        <dbReference type="ARBA" id="ARBA00022723"/>
    </source>
</evidence>
<evidence type="ECO:0000256" key="6">
    <source>
        <dbReference type="ARBA" id="ARBA00022605"/>
    </source>
</evidence>
<comment type="pathway">
    <text evidence="2">Amino-acid biosynthesis; L-methionine biosynthesis via de novo pathway; L-methionine from L-homocysteine (MetE route): step 1/1.</text>
</comment>
<feature type="domain" description="Cobalamin-independent methionine synthase MetE N-terminal" evidence="16">
    <location>
        <begin position="4"/>
        <end position="302"/>
    </location>
</feature>
<evidence type="ECO:0000313" key="17">
    <source>
        <dbReference type="EMBL" id="GAX84629.1"/>
    </source>
</evidence>
<dbReference type="InterPro" id="IPR006276">
    <property type="entry name" value="Cobalamin-indep_Met_synthase"/>
</dbReference>
<reference evidence="17 18" key="1">
    <citation type="submission" date="2017-08" db="EMBL/GenBank/DDBJ databases">
        <title>Acidophilic green algal genome provides insights into adaptation to an acidic environment.</title>
        <authorList>
            <person name="Hirooka S."/>
            <person name="Hirose Y."/>
            <person name="Kanesaki Y."/>
            <person name="Higuchi S."/>
            <person name="Fujiwara T."/>
            <person name="Onuma R."/>
            <person name="Era A."/>
            <person name="Ohbayashi R."/>
            <person name="Uzuka A."/>
            <person name="Nozaki H."/>
            <person name="Yoshikawa H."/>
            <person name="Miyagishima S.Y."/>
        </authorList>
    </citation>
    <scope>NUCLEOTIDE SEQUENCE [LARGE SCALE GENOMIC DNA]</scope>
    <source>
        <strain evidence="17 18">NIES-2499</strain>
    </source>
</reference>
<sequence length="767" mass="83929">MLSTSTIGFPRIGSQRQMKVSLERFWKGGASEKELLDTLNEVENEAWSVQKGIQSVGLDSTLYDHVLDTAFWLGAVPNRFQHLSGLQQYFAMARGAEGKPALDMSKLFDTNYHFLVPELEPDTFPLKPNFELVLSKVQRGQALLGKDAAVPILVGPITFVSLARGSVPAAKSLPQILPVYEKLVQEMGKLGVKSIQIHEPILVTSAGASLKDSFLAAYNTLAAAASRCGIAELNLVTYYDDLEEEVYRWAVQLPVSAVQLDFLGVVGATVSNRNLEWVEKYGWPEGKKLIAGVVDGRSVWADLEGHACWILHRLLTKVSSTSLVVSSSTPLQHLPFSLDNEPAGRVPAALQPRLAFAVQKVAEIVAAATAASGNKQQAAGRHLPLDADYGYGEKDFSRPEPYSARRNKQIAMPPFPTTTIGSFPQTKEVRAARAAFRAGKTTQAEYERAIASHIGMAVGVQEALGLDVLVHGEAERTDMVEFFGQMLEGFHFTFNGWVQSYGSRYVRPPIIVSDVKFLQPMTTIEYKIAQSLTSRPMKGMLTGPVTVLNWSFPRKDISRKAQALQLAGALRQEVAALEATGCRVVQVDEPALREGLPLKTTRHAAYLRWAVDAFRLTTSVASPATQVVTHLCYSDFQDIMQAINEMDADVLTIENSRSGNEMVTALAESGYTRDVGPGVYDVHSPQVPPVDFVKAKIKSFMDSGILAGQPDRLWVNPDCGLKTRAWPETIAALRNMVQAAEECRKELVPGWKPQQPAGISGGQKCCC</sequence>
<dbReference type="NCBIfam" id="NF003556">
    <property type="entry name" value="PRK05222.1"/>
    <property type="match status" value="1"/>
</dbReference>
<feature type="binding site" evidence="13">
    <location>
        <position position="630"/>
    </location>
    <ligand>
        <name>Zn(2+)</name>
        <dbReference type="ChEBI" id="CHEBI:29105"/>
        <label>1</label>
        <note>catalytic</note>
    </ligand>
</feature>
<comment type="cofactor">
    <cofactor evidence="13">
        <name>Zn(2+)</name>
        <dbReference type="ChEBI" id="CHEBI:29105"/>
    </cofactor>
    <text evidence="13">Binds 2 Zn(2+) ions per subunit.</text>
</comment>
<evidence type="ECO:0000256" key="3">
    <source>
        <dbReference type="ARBA" id="ARBA00009553"/>
    </source>
</evidence>
<evidence type="ECO:0000259" key="16">
    <source>
        <dbReference type="Pfam" id="PF08267"/>
    </source>
</evidence>
<feature type="binding site" evidence="12">
    <location>
        <begin position="420"/>
        <end position="422"/>
    </location>
    <ligand>
        <name>L-homocysteine</name>
        <dbReference type="ChEBI" id="CHEBI:58199"/>
    </ligand>
</feature>
<evidence type="ECO:0000256" key="13">
    <source>
        <dbReference type="PIRSR" id="PIRSR000382-2"/>
    </source>
</evidence>
<dbReference type="STRING" id="1157962.A0A250XNV7"/>